<evidence type="ECO:0000259" key="4">
    <source>
        <dbReference type="PROSITE" id="PS51279"/>
    </source>
</evidence>
<dbReference type="Proteomes" id="UP001186944">
    <property type="component" value="Unassembled WGS sequence"/>
</dbReference>
<dbReference type="PANTHER" id="PTHR48407:SF1">
    <property type="entry name" value="CRANIOFACIAL DEVELOPMENT PROTEIN 1"/>
    <property type="match status" value="1"/>
</dbReference>
<evidence type="ECO:0000256" key="3">
    <source>
        <dbReference type="SAM" id="MobiDB-lite"/>
    </source>
</evidence>
<dbReference type="InterPro" id="IPR011421">
    <property type="entry name" value="BCNT-C"/>
</dbReference>
<evidence type="ECO:0000256" key="2">
    <source>
        <dbReference type="ARBA" id="ARBA00030244"/>
    </source>
</evidence>
<evidence type="ECO:0000313" key="5">
    <source>
        <dbReference type="EMBL" id="KAK3086299.1"/>
    </source>
</evidence>
<dbReference type="GO" id="GO:0000812">
    <property type="term" value="C:Swr1 complex"/>
    <property type="evidence" value="ECO:0007669"/>
    <property type="project" value="TreeGrafter"/>
</dbReference>
<dbReference type="PANTHER" id="PTHR48407">
    <property type="entry name" value="CRANIOFACIAL DEVELOPMENT PROTEIN 1"/>
    <property type="match status" value="1"/>
</dbReference>
<feature type="compositionally biased region" description="Polar residues" evidence="3">
    <location>
        <begin position="14"/>
        <end position="28"/>
    </location>
</feature>
<comment type="caution">
    <text evidence="5">The sequence shown here is derived from an EMBL/GenBank/DDBJ whole genome shotgun (WGS) entry which is preliminary data.</text>
</comment>
<dbReference type="InterPro" id="IPR027124">
    <property type="entry name" value="Swc5/CFDP1/2"/>
</dbReference>
<evidence type="ECO:0000313" key="6">
    <source>
        <dbReference type="Proteomes" id="UP001186944"/>
    </source>
</evidence>
<dbReference type="AlphaFoldDB" id="A0AA88XZI0"/>
<dbReference type="Pfam" id="PF07572">
    <property type="entry name" value="BCNT"/>
    <property type="match status" value="1"/>
</dbReference>
<feature type="domain" description="BCNT-C" evidence="4">
    <location>
        <begin position="90"/>
        <end position="170"/>
    </location>
</feature>
<reference evidence="5" key="1">
    <citation type="submission" date="2019-08" db="EMBL/GenBank/DDBJ databases">
        <title>The improved chromosome-level genome for the pearl oyster Pinctada fucata martensii using PacBio sequencing and Hi-C.</title>
        <authorList>
            <person name="Zheng Z."/>
        </authorList>
    </citation>
    <scope>NUCLEOTIDE SEQUENCE</scope>
    <source>
        <strain evidence="5">ZZ-2019</strain>
        <tissue evidence="5">Adductor muscle</tissue>
    </source>
</reference>
<feature type="region of interest" description="Disordered" evidence="3">
    <location>
        <begin position="14"/>
        <end position="44"/>
    </location>
</feature>
<feature type="region of interest" description="Disordered" evidence="3">
    <location>
        <begin position="67"/>
        <end position="98"/>
    </location>
</feature>
<keyword evidence="6" id="KW-1185">Reference proteome</keyword>
<evidence type="ECO:0000256" key="1">
    <source>
        <dbReference type="ARBA" id="ARBA00019033"/>
    </source>
</evidence>
<protein>
    <recommendedName>
        <fullName evidence="1">Craniofacial development protein 1</fullName>
    </recommendedName>
    <alternativeName>
        <fullName evidence="2">Bucentaur</fullName>
    </alternativeName>
</protein>
<sequence length="172" mass="19119">MAAWPYHALMIFTPGSTAPSGASLNVNKPTTTTTPSTAPSGAPNKVTITKEFDFAGEVVKVTKDIDVSSKEGQKELKRLEKSEEKSSGAKKPVGGLGSVLNKINRKEKMSTLDKSKLDWETFKTKEGISEELQIHNRGKQGYIERMQFLNRTDQRQFEIERDLRLGTSSSKR</sequence>
<gene>
    <name evidence="5" type="ORF">FSP39_016502</name>
</gene>
<organism evidence="5 6">
    <name type="scientific">Pinctada imbricata</name>
    <name type="common">Atlantic pearl-oyster</name>
    <name type="synonym">Pinctada martensii</name>
    <dbReference type="NCBI Taxonomy" id="66713"/>
    <lineage>
        <taxon>Eukaryota</taxon>
        <taxon>Metazoa</taxon>
        <taxon>Spiralia</taxon>
        <taxon>Lophotrochozoa</taxon>
        <taxon>Mollusca</taxon>
        <taxon>Bivalvia</taxon>
        <taxon>Autobranchia</taxon>
        <taxon>Pteriomorphia</taxon>
        <taxon>Pterioida</taxon>
        <taxon>Pterioidea</taxon>
        <taxon>Pteriidae</taxon>
        <taxon>Pinctada</taxon>
    </lineage>
</organism>
<feature type="compositionally biased region" description="Basic and acidic residues" evidence="3">
    <location>
        <begin position="67"/>
        <end position="87"/>
    </location>
</feature>
<feature type="compositionally biased region" description="Low complexity" evidence="3">
    <location>
        <begin position="29"/>
        <end position="43"/>
    </location>
</feature>
<name>A0AA88XZI0_PINIB</name>
<dbReference type="EMBL" id="VSWD01000012">
    <property type="protein sequence ID" value="KAK3086299.1"/>
    <property type="molecule type" value="Genomic_DNA"/>
</dbReference>
<accession>A0AA88XZI0</accession>
<proteinExistence type="predicted"/>
<dbReference type="PROSITE" id="PS51279">
    <property type="entry name" value="BCNT_C"/>
    <property type="match status" value="1"/>
</dbReference>